<dbReference type="Pfam" id="PF02779">
    <property type="entry name" value="Transket_pyr"/>
    <property type="match status" value="1"/>
</dbReference>
<dbReference type="CDD" id="cd02016">
    <property type="entry name" value="TPP_E1_OGDC_like"/>
    <property type="match status" value="1"/>
</dbReference>
<organism evidence="6 7">
    <name type="scientific">Ichthyophthirius multifiliis</name>
    <name type="common">White spot disease agent</name>
    <name type="synonym">Ich</name>
    <dbReference type="NCBI Taxonomy" id="5932"/>
    <lineage>
        <taxon>Eukaryota</taxon>
        <taxon>Sar</taxon>
        <taxon>Alveolata</taxon>
        <taxon>Ciliophora</taxon>
        <taxon>Intramacronucleata</taxon>
        <taxon>Oligohymenophorea</taxon>
        <taxon>Hymenostomatida</taxon>
        <taxon>Ophryoglenina</taxon>
        <taxon>Ichthyophthirius</taxon>
    </lineage>
</organism>
<dbReference type="InterPro" id="IPR042179">
    <property type="entry name" value="KGD_C_sf"/>
</dbReference>
<dbReference type="InterPro" id="IPR005475">
    <property type="entry name" value="Transketolase-like_Pyr-bd"/>
</dbReference>
<evidence type="ECO:0000256" key="3">
    <source>
        <dbReference type="ARBA" id="ARBA00023002"/>
    </source>
</evidence>
<dbReference type="PANTHER" id="PTHR23152">
    <property type="entry name" value="2-OXOGLUTARATE DEHYDROGENASE"/>
    <property type="match status" value="1"/>
</dbReference>
<dbReference type="SMART" id="SM00861">
    <property type="entry name" value="Transket_pyr"/>
    <property type="match status" value="1"/>
</dbReference>
<dbReference type="eggNOG" id="KOG0451">
    <property type="taxonomic scope" value="Eukaryota"/>
</dbReference>
<dbReference type="STRING" id="857967.G0QT51"/>
<feature type="domain" description="Transketolase-like pyrimidine-binding" evidence="5">
    <location>
        <begin position="509"/>
        <end position="736"/>
    </location>
</feature>
<dbReference type="Gene3D" id="3.40.50.11610">
    <property type="entry name" value="Multifunctional 2-oxoglutarate metabolism enzyme, C-terminal domain"/>
    <property type="match status" value="1"/>
</dbReference>
<comment type="similarity">
    <text evidence="2">Belongs to the alpha-ketoglutarate dehydrogenase family.</text>
</comment>
<dbReference type="Pfam" id="PF00676">
    <property type="entry name" value="E1_dh"/>
    <property type="match status" value="1"/>
</dbReference>
<dbReference type="GO" id="GO:0030976">
    <property type="term" value="F:thiamine pyrophosphate binding"/>
    <property type="evidence" value="ECO:0007669"/>
    <property type="project" value="InterPro"/>
</dbReference>
<gene>
    <name evidence="6" type="ORF">IMG5_106190</name>
</gene>
<dbReference type="RefSeq" id="XP_004035092.1">
    <property type="nucleotide sequence ID" value="XM_004035044.1"/>
</dbReference>
<keyword evidence="3 6" id="KW-0560">Oxidoreductase</keyword>
<dbReference type="Gene3D" id="3.40.50.12470">
    <property type="match status" value="1"/>
</dbReference>
<dbReference type="GO" id="GO:0004591">
    <property type="term" value="F:oxoglutarate dehydrogenase (succinyl-transferring) activity"/>
    <property type="evidence" value="ECO:0007669"/>
    <property type="project" value="UniProtKB-EC"/>
</dbReference>
<proteinExistence type="inferred from homology"/>
<evidence type="ECO:0000313" key="7">
    <source>
        <dbReference type="Proteomes" id="UP000008983"/>
    </source>
</evidence>
<dbReference type="PANTHER" id="PTHR23152:SF4">
    <property type="entry name" value="2-OXOADIPATE DEHYDROGENASE COMPLEX COMPONENT E1"/>
    <property type="match status" value="1"/>
</dbReference>
<keyword evidence="7" id="KW-1185">Reference proteome</keyword>
<evidence type="ECO:0000256" key="1">
    <source>
        <dbReference type="ARBA" id="ARBA00001964"/>
    </source>
</evidence>
<dbReference type="GeneID" id="14907749"/>
<name>G0QT51_ICHMU</name>
<reference evidence="6 7" key="1">
    <citation type="submission" date="2011-07" db="EMBL/GenBank/DDBJ databases">
        <authorList>
            <person name="Coyne R."/>
            <person name="Brami D."/>
            <person name="Johnson J."/>
            <person name="Hostetler J."/>
            <person name="Hannick L."/>
            <person name="Clark T."/>
            <person name="Cassidy-Hanley D."/>
            <person name="Inman J."/>
        </authorList>
    </citation>
    <scope>NUCLEOTIDE SEQUENCE [LARGE SCALE GENOMIC DNA]</scope>
    <source>
        <strain evidence="6 7">G5</strain>
    </source>
</reference>
<dbReference type="Gene3D" id="3.40.50.970">
    <property type="match status" value="1"/>
</dbReference>
<dbReference type="InterPro" id="IPR031717">
    <property type="entry name" value="ODO-1/KGD_C"/>
</dbReference>
<sequence length="892" mass="102273">MFAQIDPLKILQRPDEIFNPIDFGLKYDQQFIQEIDKDSSYIHQISDNSQTIVQLEEHLKKIYKNTVGVEFEHIQCSSEKSWLYYTFEKYQITPLTTLEKVNIHQLLTQTESLDHFLSKKFQTFKRYAGEGAESAIIGLKAIFAKSSEQDIEDIVLGMPHRGRLNVLCNLLDYPVADLFRKITGQADLPSELYNYVDDVVSHIATSRHQKTFSGTGCKEKPINISMLHNPSHLEAINPVSMGKTKAKQDFGNSTLNIQMHGDAAFSAQGVVYEAFSLSKVPKFTVQGTIHIIVNNQIGFTTSPIDGRSSFHCSEIAKSFDAPILHINADDPESVHKMCKLAVEYRQKFKKDILLDIVSYRRYGHNEVDEPEFTQPVMYKQIKGKQMTCPQIYNKLLIEQGVLKDDVYEKIRQKTFSYLEQEFEKISENQKTISIYKSNDNNSSSAFKFKWQNMDFSIFGKEPSETGFPSSKLRQLAVQSVTIPPDFKVHPRLQKFFIESRLKAIQQNQLDWATCEALAAQSLLDEGFMIRLTGQDVERGTFSQRHWVLTDQNTHQTFNPIKNYAETQNKGKLYVYNSPLSEIGVLSYEYGYSLESPQILSLWEAQFGDFNNSAQVAIDTFLTCSEHKWARQSSLTIILPHGMDGAGPEHSSCRMERFLQMINSDGSNRNFKLKKHDNGRKELKVYDQVFYENYQDINFQVINPTTPANYFHALRRQMKRNYRKPLVIVGPKILLRHNNAKSTFEDLDVNTCFQSILVRLPVNQQTKHILITSGKFSYDILNLINQAKQSATTALIVIEELAPFPEEQLKNIISQANGQNTNVYWVQDEQLNSGAYLYSEPRISRIINELNFKNQNIQYVGRKSSAVTATGKSKGHQQETQELLDLIKSLIII</sequence>
<dbReference type="EC" id="1.2.4.2" evidence="6"/>
<dbReference type="SUPFAM" id="SSF52518">
    <property type="entry name" value="Thiamin diphosphate-binding fold (THDP-binding)"/>
    <property type="match status" value="2"/>
</dbReference>
<dbReference type="NCBIfam" id="TIGR00239">
    <property type="entry name" value="2oxo_dh_E1"/>
    <property type="match status" value="1"/>
</dbReference>
<dbReference type="OrthoDB" id="413077at2759"/>
<protein>
    <submittedName>
        <fullName evidence="6">Oxoglutarate dehydrogenase, putative</fullName>
        <ecNumber evidence="6">1.2.4.2</ecNumber>
    </submittedName>
</protein>
<evidence type="ECO:0000259" key="5">
    <source>
        <dbReference type="SMART" id="SM00861"/>
    </source>
</evidence>
<evidence type="ECO:0000256" key="4">
    <source>
        <dbReference type="ARBA" id="ARBA00023052"/>
    </source>
</evidence>
<evidence type="ECO:0000256" key="2">
    <source>
        <dbReference type="ARBA" id="ARBA00006936"/>
    </source>
</evidence>
<comment type="cofactor">
    <cofactor evidence="1">
        <name>thiamine diphosphate</name>
        <dbReference type="ChEBI" id="CHEBI:58937"/>
    </cofactor>
</comment>
<dbReference type="Proteomes" id="UP000008983">
    <property type="component" value="Unassembled WGS sequence"/>
</dbReference>
<dbReference type="Pfam" id="PF16870">
    <property type="entry name" value="OxoGdeHyase_C"/>
    <property type="match status" value="1"/>
</dbReference>
<dbReference type="InterPro" id="IPR001017">
    <property type="entry name" value="DH_E1"/>
</dbReference>
<evidence type="ECO:0000313" key="6">
    <source>
        <dbReference type="EMBL" id="EGR31606.1"/>
    </source>
</evidence>
<keyword evidence="4" id="KW-0786">Thiamine pyrophosphate</keyword>
<dbReference type="OMA" id="PAQYYHV"/>
<dbReference type="InterPro" id="IPR029061">
    <property type="entry name" value="THDP-binding"/>
</dbReference>
<dbReference type="InterPro" id="IPR011603">
    <property type="entry name" value="2oxoglutarate_DH_E1"/>
</dbReference>
<dbReference type="PIRSF" id="PIRSF000157">
    <property type="entry name" value="Oxoglu_dh_E1"/>
    <property type="match status" value="1"/>
</dbReference>
<dbReference type="InParanoid" id="G0QT51"/>
<accession>G0QT51</accession>
<dbReference type="EMBL" id="GL983842">
    <property type="protein sequence ID" value="EGR31606.1"/>
    <property type="molecule type" value="Genomic_DNA"/>
</dbReference>
<dbReference type="AlphaFoldDB" id="G0QT51"/>